<accession>A0ABU4FX36</accession>
<dbReference type="InterPro" id="IPR014225">
    <property type="entry name" value="Spore_II_D_firmicutes"/>
</dbReference>
<gene>
    <name evidence="2" type="primary">spoIID</name>
    <name evidence="2" type="ORF">QT716_01170</name>
</gene>
<evidence type="ECO:0000259" key="1">
    <source>
        <dbReference type="Pfam" id="PF08486"/>
    </source>
</evidence>
<protein>
    <submittedName>
        <fullName evidence="2">Stage II sporulation protein D</fullName>
    </submittedName>
</protein>
<dbReference type="EMBL" id="JAUBDH010000001">
    <property type="protein sequence ID" value="MDW0108653.1"/>
    <property type="molecule type" value="Genomic_DNA"/>
</dbReference>
<evidence type="ECO:0000313" key="2">
    <source>
        <dbReference type="EMBL" id="MDW0108653.1"/>
    </source>
</evidence>
<comment type="caution">
    <text evidence="2">The sequence shown here is derived from an EMBL/GenBank/DDBJ whole genome shotgun (WGS) entry which is preliminary data.</text>
</comment>
<sequence>MDKRLLVVFIIILFFIPVLLNLKYNRPLESSPLEEIACETEITVEGEDEPLPLEEYLIGVVASEMPVAYSLEALKAQAIAARTYALKETAEGTKPIGRDTAAQVYMNEKERKERWGKSFKENESKIQQAIEETKGSIIVHNEEMITAMFFSTSNGQTETAENFSGNPVPYLQSVDSPDEQTVSEEVERSANMPLKEWNEKLGVVWKEDDFRSLQLVRNETGRVQRVLSGTFETTGRELREKLKLASTDFNIGFDVANKIVHITTKGYGHGVGMSQNGAEAYAKKGWTADQIVKHYYSNTEIKTFEKSKDECLKNP</sequence>
<dbReference type="InterPro" id="IPR013693">
    <property type="entry name" value="SpoIID/LytB_N"/>
</dbReference>
<dbReference type="Pfam" id="PF08486">
    <property type="entry name" value="SpoIID"/>
    <property type="match status" value="1"/>
</dbReference>
<evidence type="ECO:0000313" key="3">
    <source>
        <dbReference type="Proteomes" id="UP001280629"/>
    </source>
</evidence>
<dbReference type="InterPro" id="IPR051922">
    <property type="entry name" value="Bact_Sporulation_Assoc"/>
</dbReference>
<keyword evidence="3" id="KW-1185">Reference proteome</keyword>
<dbReference type="Proteomes" id="UP001280629">
    <property type="component" value="Unassembled WGS sequence"/>
</dbReference>
<dbReference type="PANTHER" id="PTHR30032">
    <property type="entry name" value="N-ACETYLMURAMOYL-L-ALANINE AMIDASE-RELATED"/>
    <property type="match status" value="1"/>
</dbReference>
<dbReference type="NCBIfam" id="TIGR02870">
    <property type="entry name" value="spore_II_D"/>
    <property type="match status" value="1"/>
</dbReference>
<reference evidence="2 3" key="1">
    <citation type="submission" date="2023-06" db="EMBL/GenBank/DDBJ databases">
        <title>Sporosarcina sp. nov., isolated from Korean traditional fermented seafood 'Jeotgal'.</title>
        <authorList>
            <person name="Yang A.-I."/>
            <person name="Shin N.-R."/>
        </authorList>
    </citation>
    <scope>NUCLEOTIDE SEQUENCE [LARGE SCALE GENOMIC DNA]</scope>
    <source>
        <strain evidence="2 3">KCTC3840</strain>
    </source>
</reference>
<dbReference type="NCBIfam" id="TIGR02669">
    <property type="entry name" value="SpoIID_LytB"/>
    <property type="match status" value="1"/>
</dbReference>
<dbReference type="InterPro" id="IPR013486">
    <property type="entry name" value="SpoIID/LytB"/>
</dbReference>
<organism evidence="2 3">
    <name type="scientific">Sporosarcina aquimarina</name>
    <dbReference type="NCBI Taxonomy" id="114975"/>
    <lineage>
        <taxon>Bacteria</taxon>
        <taxon>Bacillati</taxon>
        <taxon>Bacillota</taxon>
        <taxon>Bacilli</taxon>
        <taxon>Bacillales</taxon>
        <taxon>Caryophanaceae</taxon>
        <taxon>Sporosarcina</taxon>
    </lineage>
</organism>
<dbReference type="PANTHER" id="PTHR30032:SF4">
    <property type="entry name" value="AMIDASE ENHANCER"/>
    <property type="match status" value="1"/>
</dbReference>
<proteinExistence type="predicted"/>
<feature type="domain" description="Sporulation stage II protein D amidase enhancer LytB N-terminal" evidence="1">
    <location>
        <begin position="50"/>
        <end position="140"/>
    </location>
</feature>
<dbReference type="RefSeq" id="WP_317933838.1">
    <property type="nucleotide sequence ID" value="NZ_JAUBDH010000001.1"/>
</dbReference>
<name>A0ABU4FX36_9BACL</name>